<accession>A0A9D4Q497</accession>
<evidence type="ECO:0000256" key="14">
    <source>
        <dbReference type="RuleBase" id="RU003814"/>
    </source>
</evidence>
<evidence type="ECO:0000256" key="9">
    <source>
        <dbReference type="ARBA" id="ARBA00023125"/>
    </source>
</evidence>
<evidence type="ECO:0000259" key="16">
    <source>
        <dbReference type="Pfam" id="PF05485"/>
    </source>
</evidence>
<evidence type="ECO:0000256" key="15">
    <source>
        <dbReference type="SAM" id="MobiDB-lite"/>
    </source>
</evidence>
<proteinExistence type="inferred from homology"/>
<dbReference type="Pfam" id="PF01008">
    <property type="entry name" value="IF-2B"/>
    <property type="match status" value="1"/>
</dbReference>
<dbReference type="InterPro" id="IPR037171">
    <property type="entry name" value="NagB/RpiA_transferase-like"/>
</dbReference>
<protein>
    <recommendedName>
        <fullName evidence="11">Translation initiation factor eIF2B subunit alpha</fullName>
    </recommendedName>
    <alternativeName>
        <fullName evidence="12">eIF2B GDP-GTP exchange factor subunit alpha</fullName>
    </alternativeName>
</protein>
<dbReference type="FunFam" id="3.40.50.10470:FF:000001">
    <property type="entry name" value="Translation initiation factor eIF-2B subunit alpha"/>
    <property type="match status" value="1"/>
</dbReference>
<organism evidence="17 18">
    <name type="scientific">Rhipicephalus sanguineus</name>
    <name type="common">Brown dog tick</name>
    <name type="synonym">Ixodes sanguineus</name>
    <dbReference type="NCBI Taxonomy" id="34632"/>
    <lineage>
        <taxon>Eukaryota</taxon>
        <taxon>Metazoa</taxon>
        <taxon>Ecdysozoa</taxon>
        <taxon>Arthropoda</taxon>
        <taxon>Chelicerata</taxon>
        <taxon>Arachnida</taxon>
        <taxon>Acari</taxon>
        <taxon>Parasitiformes</taxon>
        <taxon>Ixodida</taxon>
        <taxon>Ixodoidea</taxon>
        <taxon>Ixodidae</taxon>
        <taxon>Rhipicephalinae</taxon>
        <taxon>Rhipicephalus</taxon>
        <taxon>Rhipicephalus</taxon>
    </lineage>
</organism>
<evidence type="ECO:0000256" key="10">
    <source>
        <dbReference type="ARBA" id="ARBA00043898"/>
    </source>
</evidence>
<dbReference type="PANTHER" id="PTHR45860:SF1">
    <property type="entry name" value="TRANSLATION INITIATION FACTOR EIF-2B SUBUNIT ALPHA"/>
    <property type="match status" value="1"/>
</dbReference>
<dbReference type="GO" id="GO:0003677">
    <property type="term" value="F:DNA binding"/>
    <property type="evidence" value="ECO:0007669"/>
    <property type="project" value="UniProtKB-KW"/>
</dbReference>
<dbReference type="VEuPathDB" id="VectorBase:RSAN_032106"/>
<dbReference type="GO" id="GO:0005851">
    <property type="term" value="C:eukaryotic translation initiation factor 2B complex"/>
    <property type="evidence" value="ECO:0007669"/>
    <property type="project" value="TreeGrafter"/>
</dbReference>
<reference evidence="17" key="2">
    <citation type="submission" date="2021-09" db="EMBL/GenBank/DDBJ databases">
        <authorList>
            <person name="Jia N."/>
            <person name="Wang J."/>
            <person name="Shi W."/>
            <person name="Du L."/>
            <person name="Sun Y."/>
            <person name="Zhan W."/>
            <person name="Jiang J."/>
            <person name="Wang Q."/>
            <person name="Zhang B."/>
            <person name="Ji P."/>
            <person name="Sakyi L.B."/>
            <person name="Cui X."/>
            <person name="Yuan T."/>
            <person name="Jiang B."/>
            <person name="Yang W."/>
            <person name="Lam T.T.-Y."/>
            <person name="Chang Q."/>
            <person name="Ding S."/>
            <person name="Wang X."/>
            <person name="Zhu J."/>
            <person name="Ruan X."/>
            <person name="Zhao L."/>
            <person name="Wei J."/>
            <person name="Que T."/>
            <person name="Du C."/>
            <person name="Cheng J."/>
            <person name="Dai P."/>
            <person name="Han X."/>
            <person name="Huang E."/>
            <person name="Gao Y."/>
            <person name="Liu J."/>
            <person name="Shao H."/>
            <person name="Ye R."/>
            <person name="Li L."/>
            <person name="Wei W."/>
            <person name="Wang X."/>
            <person name="Wang C."/>
            <person name="Huo Q."/>
            <person name="Li W."/>
            <person name="Guo W."/>
            <person name="Chen H."/>
            <person name="Chen S."/>
            <person name="Zhou L."/>
            <person name="Zhou L."/>
            <person name="Ni X."/>
            <person name="Tian J."/>
            <person name="Zhou Y."/>
            <person name="Sheng Y."/>
            <person name="Liu T."/>
            <person name="Pan Y."/>
            <person name="Xia L."/>
            <person name="Li J."/>
            <person name="Zhao F."/>
            <person name="Cao W."/>
        </authorList>
    </citation>
    <scope>NUCLEOTIDE SEQUENCE</scope>
    <source>
        <strain evidence="17">Rsan-2018</strain>
        <tissue evidence="17">Larvae</tissue>
    </source>
</reference>
<keyword evidence="7" id="KW-0862">Zinc</keyword>
<feature type="domain" description="THAP-type" evidence="16">
    <location>
        <begin position="304"/>
        <end position="375"/>
    </location>
</feature>
<comment type="similarity">
    <text evidence="2 14">Belongs to the eIF-2B alpha/beta/delta subunits family.</text>
</comment>
<evidence type="ECO:0000313" key="17">
    <source>
        <dbReference type="EMBL" id="KAH7967657.1"/>
    </source>
</evidence>
<dbReference type="InterPro" id="IPR000649">
    <property type="entry name" value="IF-2B-related"/>
</dbReference>
<dbReference type="GO" id="GO:0005829">
    <property type="term" value="C:cytosol"/>
    <property type="evidence" value="ECO:0007669"/>
    <property type="project" value="UniProtKB-SubCell"/>
</dbReference>
<evidence type="ECO:0000256" key="7">
    <source>
        <dbReference type="ARBA" id="ARBA00022833"/>
    </source>
</evidence>
<evidence type="ECO:0000256" key="1">
    <source>
        <dbReference type="ARBA" id="ARBA00004514"/>
    </source>
</evidence>
<evidence type="ECO:0000256" key="4">
    <source>
        <dbReference type="ARBA" id="ARBA00022540"/>
    </source>
</evidence>
<dbReference type="AlphaFoldDB" id="A0A9D4Q497"/>
<dbReference type="Pfam" id="PF05485">
    <property type="entry name" value="THAP"/>
    <property type="match status" value="1"/>
</dbReference>
<evidence type="ECO:0000256" key="6">
    <source>
        <dbReference type="ARBA" id="ARBA00022771"/>
    </source>
</evidence>
<dbReference type="Gene3D" id="3.40.50.10470">
    <property type="entry name" value="Translation initiation factor eif-2b, domain 2"/>
    <property type="match status" value="1"/>
</dbReference>
<dbReference type="GO" id="GO:0005085">
    <property type="term" value="F:guanyl-nucleotide exchange factor activity"/>
    <property type="evidence" value="ECO:0007669"/>
    <property type="project" value="TreeGrafter"/>
</dbReference>
<evidence type="ECO:0000256" key="5">
    <source>
        <dbReference type="ARBA" id="ARBA00022723"/>
    </source>
</evidence>
<feature type="compositionally biased region" description="Basic and acidic residues" evidence="15">
    <location>
        <begin position="248"/>
        <end position="271"/>
    </location>
</feature>
<evidence type="ECO:0000256" key="12">
    <source>
        <dbReference type="ARBA" id="ARBA00044236"/>
    </source>
</evidence>
<dbReference type="GO" id="GO:0008270">
    <property type="term" value="F:zinc ion binding"/>
    <property type="evidence" value="ECO:0007669"/>
    <property type="project" value="UniProtKB-KW"/>
</dbReference>
<dbReference type="EMBL" id="JABSTV010001248">
    <property type="protein sequence ID" value="KAH7967657.1"/>
    <property type="molecule type" value="Genomic_DNA"/>
</dbReference>
<keyword evidence="6" id="KW-0863">Zinc-finger</keyword>
<dbReference type="InterPro" id="IPR042528">
    <property type="entry name" value="elF-2B_alpha_N"/>
</dbReference>
<reference evidence="17" key="1">
    <citation type="journal article" date="2020" name="Cell">
        <title>Large-Scale Comparative Analyses of Tick Genomes Elucidate Their Genetic Diversity and Vector Capacities.</title>
        <authorList>
            <consortium name="Tick Genome and Microbiome Consortium (TIGMIC)"/>
            <person name="Jia N."/>
            <person name="Wang J."/>
            <person name="Shi W."/>
            <person name="Du L."/>
            <person name="Sun Y."/>
            <person name="Zhan W."/>
            <person name="Jiang J.F."/>
            <person name="Wang Q."/>
            <person name="Zhang B."/>
            <person name="Ji P."/>
            <person name="Bell-Sakyi L."/>
            <person name="Cui X.M."/>
            <person name="Yuan T.T."/>
            <person name="Jiang B.G."/>
            <person name="Yang W.F."/>
            <person name="Lam T.T."/>
            <person name="Chang Q.C."/>
            <person name="Ding S.J."/>
            <person name="Wang X.J."/>
            <person name="Zhu J.G."/>
            <person name="Ruan X.D."/>
            <person name="Zhao L."/>
            <person name="Wei J.T."/>
            <person name="Ye R.Z."/>
            <person name="Que T.C."/>
            <person name="Du C.H."/>
            <person name="Zhou Y.H."/>
            <person name="Cheng J.X."/>
            <person name="Dai P.F."/>
            <person name="Guo W.B."/>
            <person name="Han X.H."/>
            <person name="Huang E.J."/>
            <person name="Li L.F."/>
            <person name="Wei W."/>
            <person name="Gao Y.C."/>
            <person name="Liu J.Z."/>
            <person name="Shao H.Z."/>
            <person name="Wang X."/>
            <person name="Wang C.C."/>
            <person name="Yang T.C."/>
            <person name="Huo Q.B."/>
            <person name="Li W."/>
            <person name="Chen H.Y."/>
            <person name="Chen S.E."/>
            <person name="Zhou L.G."/>
            <person name="Ni X.B."/>
            <person name="Tian J.H."/>
            <person name="Sheng Y."/>
            <person name="Liu T."/>
            <person name="Pan Y.S."/>
            <person name="Xia L.Y."/>
            <person name="Li J."/>
            <person name="Zhao F."/>
            <person name="Cao W.C."/>
        </authorList>
    </citation>
    <scope>NUCLEOTIDE SEQUENCE</scope>
    <source>
        <strain evidence="17">Rsan-2018</strain>
    </source>
</reference>
<sequence>MEVVNADSINTNLEAMLRENTDLSPAVASLQLLLEFIENDDYTTIQGMEDNLQKVIRGICTAKCSITCVRSACELFVRFATRTALDCSIDECKKKMSTRGRTFLEKMRAARSKIATLAAPFVQDRSTILTHSFSRVVRDTLFAAAEDHKHFTVYVTESAPDYSGRQLYEALEERGISVTVILDSAVGYILEKVDVVLLGAEGVVESGGIINKIGTYTMAMCAKEKNIPIYVLAESFKFARKYPLNQKDLPDEQKYPSDRRNGNTDLSKEHPMIDYTPPAYITLLFTDLGILTPSALRQSAMVNCAVYGCSNRTRNSLNDENFQRVGFNVVPKVISGQCAKITELSSKRRALWLSRIRREDLDESATHYRVCGAHFITGERGSSIKCISSAL</sequence>
<dbReference type="InterPro" id="IPR042529">
    <property type="entry name" value="IF_2B-like_C"/>
</dbReference>
<evidence type="ECO:0000256" key="8">
    <source>
        <dbReference type="ARBA" id="ARBA00022917"/>
    </source>
</evidence>
<keyword evidence="5" id="KW-0479">Metal-binding</keyword>
<comment type="subunit">
    <text evidence="13">Component of the translation initiation factor 2B (eIF2B) complex which is a heterodecamer of two sets of five different subunits: alpha, beta, gamma, delta and epsilon. Subunits alpha, beta and delta comprise a regulatory subcomplex and subunits epsilon and gamma comprise a catalytic subcomplex. Within the complex, the hexameric regulatory complex resides at the center, with the two heterodimeric catalytic subcomplexes bound on opposite sides.</text>
</comment>
<gene>
    <name evidence="17" type="ORF">HPB52_001534</name>
</gene>
<comment type="caution">
    <text evidence="17">The sequence shown here is derived from an EMBL/GenBank/DDBJ whole genome shotgun (WGS) entry which is preliminary data.</text>
</comment>
<evidence type="ECO:0000313" key="18">
    <source>
        <dbReference type="Proteomes" id="UP000821837"/>
    </source>
</evidence>
<dbReference type="SUPFAM" id="SSF100950">
    <property type="entry name" value="NagB/RpiA/CoA transferase-like"/>
    <property type="match status" value="1"/>
</dbReference>
<dbReference type="InterPro" id="IPR006612">
    <property type="entry name" value="THAP_Znf"/>
</dbReference>
<dbReference type="InterPro" id="IPR051501">
    <property type="entry name" value="eIF2B_alpha/beta/delta"/>
</dbReference>
<dbReference type="Proteomes" id="UP000821837">
    <property type="component" value="Unassembled WGS sequence"/>
</dbReference>
<keyword evidence="9" id="KW-0238">DNA-binding</keyword>
<evidence type="ECO:0000256" key="13">
    <source>
        <dbReference type="ARBA" id="ARBA00046432"/>
    </source>
</evidence>
<dbReference type="PANTHER" id="PTHR45860">
    <property type="entry name" value="TRANSLATION INITIATION FACTOR EIF-2B SUBUNIT ALPHA"/>
    <property type="match status" value="1"/>
</dbReference>
<keyword evidence="18" id="KW-1185">Reference proteome</keyword>
<keyword evidence="3" id="KW-0963">Cytoplasm</keyword>
<keyword evidence="8" id="KW-0648">Protein biosynthesis</keyword>
<comment type="function">
    <text evidence="10">Acts as a component of the translation initiation factor 2B (eIF2B) complex, which catalyzes the exchange of GDP for GTP on eukaryotic initiation factor 2 (eIF2) gamma subunit. Its guanine nucleotide exchange factor activity is repressed when bound to eIF2 complex phosphorylated on the alpha subunit, thereby limiting the amount of methionyl-initiator methionine tRNA available to the ribosome and consequently global translation is repressed.</text>
</comment>
<dbReference type="Gene3D" id="1.20.120.1070">
    <property type="entry name" value="Translation initiation factor eIF-2B, N-terminal domain"/>
    <property type="match status" value="1"/>
</dbReference>
<evidence type="ECO:0000256" key="2">
    <source>
        <dbReference type="ARBA" id="ARBA00007251"/>
    </source>
</evidence>
<feature type="region of interest" description="Disordered" evidence="15">
    <location>
        <begin position="247"/>
        <end position="271"/>
    </location>
</feature>
<keyword evidence="4" id="KW-0396">Initiation factor</keyword>
<name>A0A9D4Q497_RHISA</name>
<evidence type="ECO:0000256" key="3">
    <source>
        <dbReference type="ARBA" id="ARBA00022490"/>
    </source>
</evidence>
<comment type="subcellular location">
    <subcellularLocation>
        <location evidence="1">Cytoplasm</location>
        <location evidence="1">Cytosol</location>
    </subcellularLocation>
</comment>
<dbReference type="GO" id="GO:0003743">
    <property type="term" value="F:translation initiation factor activity"/>
    <property type="evidence" value="ECO:0007669"/>
    <property type="project" value="UniProtKB-KW"/>
</dbReference>
<evidence type="ECO:0000256" key="11">
    <source>
        <dbReference type="ARBA" id="ARBA00044208"/>
    </source>
</evidence>